<evidence type="ECO:0000313" key="3">
    <source>
        <dbReference type="Proteomes" id="UP000054342"/>
    </source>
</evidence>
<dbReference type="EMBL" id="KN847317">
    <property type="protein sequence ID" value="KIW60418.1"/>
    <property type="molecule type" value="Genomic_DNA"/>
</dbReference>
<feature type="domain" description="Ubiquitin-like" evidence="1">
    <location>
        <begin position="194"/>
        <end position="245"/>
    </location>
</feature>
<dbReference type="RefSeq" id="XP_013321002.1">
    <property type="nucleotide sequence ID" value="XM_013465548.1"/>
</dbReference>
<sequence>MTRHAYNCRVRGDHIVEIHRANGVEELDISFKRTVRVPDNYDHSKLPPDLGDYPLFKIKDYAHILPASMVAKGGLFMPMHPMEAMWINFSGSTPFAVKVYAGAVNIVSGEAAAETEEAKRHRHDHSSEDDIVQDYVVAPHQQWLDGVTCDDGYVQQFVAMDLGNRYTVEAQVTGQEACGGLQFEVTPVNLGNLFSILVKRLGGQTTRLAIGAQSTVADVKKLMALKESIPAVQQRLIYAGRQLEDCKCSIGCKLMSPNGPSSAALLGMRGGGSGPPPNNCREMGIAVGGLIEQAIFRDPYPAAAWNAAATVVFNVQILNSSTFEAITGTPAPDTPITMDTYTELGLPFFELPEEKSGIHGRYDLISVGERLGLKEEGLPVPPTHVLGNFQPRKSMGIPRGSEAISDDDITNPAGPLLKFRPFSEFVKEVEDLSIHASE</sequence>
<accession>A0A0D2EXF3</accession>
<dbReference type="OrthoDB" id="428577at2759"/>
<dbReference type="Pfam" id="PF00240">
    <property type="entry name" value="ubiquitin"/>
    <property type="match status" value="1"/>
</dbReference>
<dbReference type="GeneID" id="25322542"/>
<dbReference type="STRING" id="348802.A0A0D2EXF3"/>
<proteinExistence type="predicted"/>
<evidence type="ECO:0000259" key="1">
    <source>
        <dbReference type="PROSITE" id="PS50053"/>
    </source>
</evidence>
<name>A0A0D2EXF3_9EURO</name>
<organism evidence="2 3">
    <name type="scientific">Exophiala xenobiotica</name>
    <dbReference type="NCBI Taxonomy" id="348802"/>
    <lineage>
        <taxon>Eukaryota</taxon>
        <taxon>Fungi</taxon>
        <taxon>Dikarya</taxon>
        <taxon>Ascomycota</taxon>
        <taxon>Pezizomycotina</taxon>
        <taxon>Eurotiomycetes</taxon>
        <taxon>Chaetothyriomycetidae</taxon>
        <taxon>Chaetothyriales</taxon>
        <taxon>Herpotrichiellaceae</taxon>
        <taxon>Exophiala</taxon>
    </lineage>
</organism>
<dbReference type="CDD" id="cd17039">
    <property type="entry name" value="Ubl_ubiquitin_like"/>
    <property type="match status" value="1"/>
</dbReference>
<dbReference type="SUPFAM" id="SSF54236">
    <property type="entry name" value="Ubiquitin-like"/>
    <property type="match status" value="1"/>
</dbReference>
<evidence type="ECO:0000313" key="2">
    <source>
        <dbReference type="EMBL" id="KIW60418.1"/>
    </source>
</evidence>
<dbReference type="PROSITE" id="PS50053">
    <property type="entry name" value="UBIQUITIN_2"/>
    <property type="match status" value="1"/>
</dbReference>
<protein>
    <recommendedName>
        <fullName evidence="1">Ubiquitin-like domain-containing protein</fullName>
    </recommendedName>
</protein>
<dbReference type="InterPro" id="IPR029071">
    <property type="entry name" value="Ubiquitin-like_domsf"/>
</dbReference>
<dbReference type="HOGENOM" id="CLU_027438_0_0_1"/>
<dbReference type="Proteomes" id="UP000054342">
    <property type="component" value="Unassembled WGS sequence"/>
</dbReference>
<dbReference type="Gene3D" id="3.10.20.90">
    <property type="entry name" value="Phosphatidylinositol 3-kinase Catalytic Subunit, Chain A, domain 1"/>
    <property type="match status" value="1"/>
</dbReference>
<keyword evidence="3" id="KW-1185">Reference proteome</keyword>
<dbReference type="InterPro" id="IPR000626">
    <property type="entry name" value="Ubiquitin-like_dom"/>
</dbReference>
<dbReference type="PRINTS" id="PR00348">
    <property type="entry name" value="UBIQUITIN"/>
</dbReference>
<reference evidence="2 3" key="1">
    <citation type="submission" date="2015-01" db="EMBL/GenBank/DDBJ databases">
        <title>The Genome Sequence of Exophiala xenobiotica CBS118157.</title>
        <authorList>
            <consortium name="The Broad Institute Genomics Platform"/>
            <person name="Cuomo C."/>
            <person name="de Hoog S."/>
            <person name="Gorbushina A."/>
            <person name="Stielow B."/>
            <person name="Teixiera M."/>
            <person name="Abouelleil A."/>
            <person name="Chapman S.B."/>
            <person name="Priest M."/>
            <person name="Young S.K."/>
            <person name="Wortman J."/>
            <person name="Nusbaum C."/>
            <person name="Birren B."/>
        </authorList>
    </citation>
    <scope>NUCLEOTIDE SEQUENCE [LARGE SCALE GENOMIC DNA]</scope>
    <source>
        <strain evidence="2 3">CBS 118157</strain>
    </source>
</reference>
<dbReference type="SMART" id="SM00213">
    <property type="entry name" value="UBQ"/>
    <property type="match status" value="1"/>
</dbReference>
<dbReference type="InterPro" id="IPR019956">
    <property type="entry name" value="Ubiquitin_dom"/>
</dbReference>
<dbReference type="AlphaFoldDB" id="A0A0D2EXF3"/>
<gene>
    <name evidence="2" type="ORF">PV05_00634</name>
</gene>